<dbReference type="PANTHER" id="PTHR34597:SF6">
    <property type="entry name" value="BLR6126 PROTEIN"/>
    <property type="match status" value="1"/>
</dbReference>
<evidence type="ECO:0000259" key="6">
    <source>
        <dbReference type="Pfam" id="PF03865"/>
    </source>
</evidence>
<dbReference type="OrthoDB" id="7486497at2"/>
<feature type="domain" description="Haemolysin activator HlyB C-terminal" evidence="6">
    <location>
        <begin position="223"/>
        <end position="537"/>
    </location>
</feature>
<dbReference type="GO" id="GO:0046819">
    <property type="term" value="P:protein secretion by the type V secretion system"/>
    <property type="evidence" value="ECO:0007669"/>
    <property type="project" value="TreeGrafter"/>
</dbReference>
<gene>
    <name evidence="8" type="ORF">SCH01S_02_00150</name>
</gene>
<feature type="signal peptide" evidence="5">
    <location>
        <begin position="1"/>
        <end position="22"/>
    </location>
</feature>
<dbReference type="EMBL" id="BBWU01000002">
    <property type="protein sequence ID" value="GAO38018.1"/>
    <property type="molecule type" value="Genomic_DNA"/>
</dbReference>
<keyword evidence="1" id="KW-0472">Membrane</keyword>
<evidence type="ECO:0000256" key="4">
    <source>
        <dbReference type="SAM" id="MobiDB-lite"/>
    </source>
</evidence>
<organism evidence="8 9">
    <name type="scientific">Sphingomonas changbaiensis NBRC 104936</name>
    <dbReference type="NCBI Taxonomy" id="1219043"/>
    <lineage>
        <taxon>Bacteria</taxon>
        <taxon>Pseudomonadati</taxon>
        <taxon>Pseudomonadota</taxon>
        <taxon>Alphaproteobacteria</taxon>
        <taxon>Sphingomonadales</taxon>
        <taxon>Sphingomonadaceae</taxon>
        <taxon>Sphingomonas</taxon>
    </lineage>
</organism>
<accession>A0A0E9MKI5</accession>
<name>A0A0E9MKI5_9SPHN</name>
<comment type="caution">
    <text evidence="8">The sequence shown here is derived from an EMBL/GenBank/DDBJ whole genome shotgun (WGS) entry which is preliminary data.</text>
</comment>
<sequence>MRRVRNVIAALSLSAAWFPAMAQSIPPTGTTREEIERARPAPAPRATTPGVTVESDFERAPCPLADPKYKDITFELHEVQFGGLRSVPADLLRPAYADLVGKTVSVAEICQIRDRAATILRGEGYLAAVQVPPQRIENGVIRFDALIAKLVGVQVRGETGRSEALIADYLKHIENQDVFNIRQAERYLLLARDIPGLDVRLILRPANAAPGEVIGEVTVTRIPVEADAFVQNLGSRSAGRWGGLARVQLNGLTGLGDRTTLSFFTTADFDEQQVIEGGHSFKIGGEGLTLSGDVSYAWTHPGLTPPLDIDARTLSAFAEVSYPFVRAQTQNLFGSFGLNVVNQNVDFNRTALTRDHIRVLYARLDYDSVDPRSVASTGGFSLAQPRWRIAGGLELRQGIDFNASERCQPRQLCLLSRSAADPTAFVARATGLVEFRPRPNLTFSVAPRAQYAPNSLVSYEQFSVGNFTAGRGYDPGALTGDSGLGFQSEVRIGSLLPRTIDGFAFQPYAFADLGVVWNHVSLVDDPQRLWSVGGGVRAAWGQRARLDVALAAPLNRTPLQKERDVRLLVTLSTKLLPWRR</sequence>
<dbReference type="GO" id="GO:0098046">
    <property type="term" value="C:type V protein secretion system complex"/>
    <property type="evidence" value="ECO:0007669"/>
    <property type="project" value="TreeGrafter"/>
</dbReference>
<dbReference type="GO" id="GO:0008320">
    <property type="term" value="F:protein transmembrane transporter activity"/>
    <property type="evidence" value="ECO:0007669"/>
    <property type="project" value="TreeGrafter"/>
</dbReference>
<proteinExistence type="predicted"/>
<dbReference type="Gene3D" id="2.40.160.50">
    <property type="entry name" value="membrane protein fhac: a member of the omp85/tpsb transporter family"/>
    <property type="match status" value="1"/>
</dbReference>
<keyword evidence="5" id="KW-0732">Signal</keyword>
<dbReference type="InterPro" id="IPR051544">
    <property type="entry name" value="TPS_OM_transporter"/>
</dbReference>
<dbReference type="Pfam" id="PF08479">
    <property type="entry name" value="POTRA_2"/>
    <property type="match status" value="1"/>
</dbReference>
<keyword evidence="3" id="KW-0998">Cell outer membrane</keyword>
<protein>
    <recommendedName>
        <fullName evidence="10">Hemolysin activation/secretion protein</fullName>
    </recommendedName>
</protein>
<feature type="chain" id="PRO_5002429102" description="Hemolysin activation/secretion protein" evidence="5">
    <location>
        <begin position="23"/>
        <end position="580"/>
    </location>
</feature>
<evidence type="ECO:0000256" key="3">
    <source>
        <dbReference type="ARBA" id="ARBA00023237"/>
    </source>
</evidence>
<dbReference type="STRING" id="1219043.SCH01S_02_00150"/>
<keyword evidence="1" id="KW-1134">Transmembrane beta strand</keyword>
<keyword evidence="2" id="KW-0812">Transmembrane</keyword>
<reference evidence="8 9" key="1">
    <citation type="submission" date="2015-04" db="EMBL/GenBank/DDBJ databases">
        <title>Whole genome shotgun sequence of Sphingomonas changbaiensis NBRC 104936.</title>
        <authorList>
            <person name="Katano-Makiyama Y."/>
            <person name="Hosoyama A."/>
            <person name="Hashimoto M."/>
            <person name="Noguchi M."/>
            <person name="Tsuchikane K."/>
            <person name="Ohji S."/>
            <person name="Yamazoe A."/>
            <person name="Ichikawa N."/>
            <person name="Kimura A."/>
            <person name="Fujita N."/>
        </authorList>
    </citation>
    <scope>NUCLEOTIDE SEQUENCE [LARGE SCALE GENOMIC DNA]</scope>
    <source>
        <strain evidence="8 9">NBRC 104936</strain>
    </source>
</reference>
<evidence type="ECO:0000313" key="8">
    <source>
        <dbReference type="EMBL" id="GAO38018.1"/>
    </source>
</evidence>
<feature type="region of interest" description="Disordered" evidence="4">
    <location>
        <begin position="26"/>
        <end position="53"/>
    </location>
</feature>
<feature type="domain" description="Polypeptide-transport-associated ShlB-type" evidence="7">
    <location>
        <begin position="74"/>
        <end position="142"/>
    </location>
</feature>
<evidence type="ECO:0000256" key="5">
    <source>
        <dbReference type="SAM" id="SignalP"/>
    </source>
</evidence>
<keyword evidence="9" id="KW-1185">Reference proteome</keyword>
<dbReference type="InterPro" id="IPR013686">
    <property type="entry name" value="Polypept-transport_assoc_ShlB"/>
</dbReference>
<evidence type="ECO:0000313" key="9">
    <source>
        <dbReference type="Proteomes" id="UP000033202"/>
    </source>
</evidence>
<dbReference type="PANTHER" id="PTHR34597">
    <property type="entry name" value="SLR1661 PROTEIN"/>
    <property type="match status" value="1"/>
</dbReference>
<evidence type="ECO:0008006" key="10">
    <source>
        <dbReference type="Google" id="ProtNLM"/>
    </source>
</evidence>
<dbReference type="InterPro" id="IPR005565">
    <property type="entry name" value="Hemolysn_activator_HlyB_C"/>
</dbReference>
<dbReference type="Pfam" id="PF03865">
    <property type="entry name" value="ShlB"/>
    <property type="match status" value="1"/>
</dbReference>
<evidence type="ECO:0000256" key="2">
    <source>
        <dbReference type="ARBA" id="ARBA00022692"/>
    </source>
</evidence>
<evidence type="ECO:0000256" key="1">
    <source>
        <dbReference type="ARBA" id="ARBA00022452"/>
    </source>
</evidence>
<evidence type="ECO:0000259" key="7">
    <source>
        <dbReference type="Pfam" id="PF08479"/>
    </source>
</evidence>
<dbReference type="Gene3D" id="3.10.20.310">
    <property type="entry name" value="membrane protein fhac"/>
    <property type="match status" value="1"/>
</dbReference>
<dbReference type="AlphaFoldDB" id="A0A0E9MKI5"/>
<dbReference type="Proteomes" id="UP000033202">
    <property type="component" value="Unassembled WGS sequence"/>
</dbReference>